<dbReference type="KEGG" id="ttq:NIES37_58580"/>
<protein>
    <submittedName>
        <fullName evidence="3">Uncharacterized protein</fullName>
    </submittedName>
</protein>
<dbReference type="SUPFAM" id="SSF53448">
    <property type="entry name" value="Nucleotide-diphospho-sugar transferases"/>
    <property type="match status" value="1"/>
</dbReference>
<accession>A0A1Z4N825</accession>
<dbReference type="RefSeq" id="WP_096716308.1">
    <property type="nucleotide sequence ID" value="NZ_CAWNJS010000001.1"/>
</dbReference>
<dbReference type="Gene3D" id="3.90.550.10">
    <property type="entry name" value="Spore Coat Polysaccharide Biosynthesis Protein SpsA, Chain A"/>
    <property type="match status" value="1"/>
</dbReference>
<dbReference type="Pfam" id="PF00535">
    <property type="entry name" value="Glycos_transf_2"/>
    <property type="match status" value="1"/>
</dbReference>
<organism evidence="3 4">
    <name type="scientific">Tolypothrix tenuis PCC 7101</name>
    <dbReference type="NCBI Taxonomy" id="231146"/>
    <lineage>
        <taxon>Bacteria</taxon>
        <taxon>Bacillati</taxon>
        <taxon>Cyanobacteriota</taxon>
        <taxon>Cyanophyceae</taxon>
        <taxon>Nostocales</taxon>
        <taxon>Tolypothrichaceae</taxon>
        <taxon>Tolypothrix</taxon>
    </lineage>
</organism>
<proteinExistence type="predicted"/>
<evidence type="ECO:0000259" key="2">
    <source>
        <dbReference type="Pfam" id="PF05050"/>
    </source>
</evidence>
<dbReference type="InterPro" id="IPR029044">
    <property type="entry name" value="Nucleotide-diphossugar_trans"/>
</dbReference>
<dbReference type="PANTHER" id="PTHR34203">
    <property type="entry name" value="METHYLTRANSFERASE, FKBM FAMILY PROTEIN"/>
    <property type="match status" value="1"/>
</dbReference>
<reference evidence="3 4" key="1">
    <citation type="submission" date="2017-06" db="EMBL/GenBank/DDBJ databases">
        <title>Genome sequencing of cyanobaciteial culture collection at National Institute for Environmental Studies (NIES).</title>
        <authorList>
            <person name="Hirose Y."/>
            <person name="Shimura Y."/>
            <person name="Fujisawa T."/>
            <person name="Nakamura Y."/>
            <person name="Kawachi M."/>
        </authorList>
    </citation>
    <scope>NUCLEOTIDE SEQUENCE [LARGE SCALE GENOMIC DNA]</scope>
    <source>
        <strain evidence="3 4">NIES-37</strain>
    </source>
</reference>
<dbReference type="EMBL" id="AP018248">
    <property type="protein sequence ID" value="BAZ01851.1"/>
    <property type="molecule type" value="Genomic_DNA"/>
</dbReference>
<dbReference type="NCBIfam" id="TIGR01444">
    <property type="entry name" value="fkbM_fam"/>
    <property type="match status" value="1"/>
</dbReference>
<dbReference type="InterPro" id="IPR052514">
    <property type="entry name" value="SAM-dependent_MTase"/>
</dbReference>
<evidence type="ECO:0000259" key="1">
    <source>
        <dbReference type="Pfam" id="PF00535"/>
    </source>
</evidence>
<feature type="domain" description="Glycosyltransferase 2-like" evidence="1">
    <location>
        <begin position="25"/>
        <end position="158"/>
    </location>
</feature>
<gene>
    <name evidence="3" type="ORF">NIES37_58580</name>
</gene>
<evidence type="ECO:0000313" key="3">
    <source>
        <dbReference type="EMBL" id="BAZ01851.1"/>
    </source>
</evidence>
<name>A0A1Z4N825_9CYAN</name>
<dbReference type="AlphaFoldDB" id="A0A1Z4N825"/>
<feature type="domain" description="Methyltransferase FkbM" evidence="2">
    <location>
        <begin position="326"/>
        <end position="494"/>
    </location>
</feature>
<keyword evidence="4" id="KW-1185">Reference proteome</keyword>
<dbReference type="InterPro" id="IPR001173">
    <property type="entry name" value="Glyco_trans_2-like"/>
</dbReference>
<dbReference type="Gene3D" id="3.40.50.150">
    <property type="entry name" value="Vaccinia Virus protein VP39"/>
    <property type="match status" value="1"/>
</dbReference>
<sequence>MTKYDIDIIILSYAKNDALKEITIQGVNSLINSEDPETINFKILVIESNKSLKPYQYEHTLTVYPEEKFGFHRYLNLGIQSTNSPFVCLCNNDLIFEKNWASEILKEMDKDPLLLSASPYCPEFHLKRGFQKNHSPIIGYNNGILVGWCIFVKREIFDTIGKLDENLEFWYCDLDYAQTLQQYNIKHCLISSSFVMHLMNKTLEETEQKEVEKLTNFQYLYYDYKWNHKSKFKLILNYWILILKLWLKKNATNCISLVKTFILKFITRIHTALSNSRFATILALKIKNQTELVIRQRYSANSCNPELNGEYFLLEHTAPFCHSFVDVGANIGDWTEKFLKLGSENTNVIGLIFEPAIEAYESLRLRFLENSNTQICNLALSDCAGMSDFYEQPNKGQMSSLIQNFTETYSGQISFKRRVVISTLDREIHSIGWKQIDFLKIDTEGYDLKVIQGARLLLEANYIGIIQFEYNQPWLHTSSSLREAYQILESCGYEVFCLKPNGLFVYDIETFGDYYSYSNFVAVAKSHKAILSPLIKGVI</sequence>
<dbReference type="SUPFAM" id="SSF53335">
    <property type="entry name" value="S-adenosyl-L-methionine-dependent methyltransferases"/>
    <property type="match status" value="1"/>
</dbReference>
<dbReference type="PANTHER" id="PTHR34203:SF15">
    <property type="entry name" value="SLL1173 PROTEIN"/>
    <property type="match status" value="1"/>
</dbReference>
<dbReference type="Proteomes" id="UP000218785">
    <property type="component" value="Chromosome"/>
</dbReference>
<dbReference type="Pfam" id="PF05050">
    <property type="entry name" value="Methyltransf_21"/>
    <property type="match status" value="1"/>
</dbReference>
<evidence type="ECO:0000313" key="4">
    <source>
        <dbReference type="Proteomes" id="UP000218785"/>
    </source>
</evidence>
<dbReference type="InterPro" id="IPR029063">
    <property type="entry name" value="SAM-dependent_MTases_sf"/>
</dbReference>
<dbReference type="InterPro" id="IPR006342">
    <property type="entry name" value="FkbM_mtfrase"/>
</dbReference>